<proteinExistence type="inferred from homology"/>
<name>A0A2R5FHG4_NOSCO</name>
<keyword evidence="4" id="KW-0812">Transmembrane</keyword>
<dbReference type="Pfam" id="PF00487">
    <property type="entry name" value="FA_desaturase"/>
    <property type="match status" value="1"/>
</dbReference>
<dbReference type="PANTHER" id="PTHR32100">
    <property type="entry name" value="OMEGA-6 FATTY ACID DESATURASE, CHLOROPLASTIC"/>
    <property type="match status" value="1"/>
</dbReference>
<dbReference type="InterPro" id="IPR005804">
    <property type="entry name" value="FA_desaturase_dom"/>
</dbReference>
<feature type="domain" description="Fatty acid desaturase" evidence="5">
    <location>
        <begin position="69"/>
        <end position="319"/>
    </location>
</feature>
<dbReference type="RefSeq" id="WP_109008174.1">
    <property type="nucleotide sequence ID" value="NZ_BDUD01000001.1"/>
</dbReference>
<gene>
    <name evidence="6" type="ORF">NIES4072_17510</name>
</gene>
<dbReference type="CDD" id="cd03507">
    <property type="entry name" value="Delta12-FADS-like"/>
    <property type="match status" value="1"/>
</dbReference>
<keyword evidence="3" id="KW-0408">Iron</keyword>
<feature type="transmembrane region" description="Helical" evidence="4">
    <location>
        <begin position="70"/>
        <end position="91"/>
    </location>
</feature>
<dbReference type="InterPro" id="IPR012171">
    <property type="entry name" value="Fatty_acid_desaturase"/>
</dbReference>
<sequence>MPSNIISFNNPLSGETSEDTTKLPFTLQDLKASIPAECFQPNVTKSLFYFFRDILIIGLLYAVAHYLDSWLFFPIFWLMQGTMFWALFVVGHDCGHQSFSKHKWLNDLIGHLSHTPILVPYHGWRISHRTHHKNTGNIDNDESWYPVSESQYKDMPLAQKIGRYYVFLLAYPVYLFKRSPNKEGSHFLPSSSLFKPSEKWDVLTSTILLIGMVGLLGFLTYQWGWMWLLKYYAVPYLVFIVWLDLVTFLHHTEPELPWYRGEDWTFLKGAISSIDRDYGLVNHIHHDIGTHVAHHIFLNIPHYNLLKATEAIKPVMGEYFHKSEEPIWKSVWNSCINCHFVPDTGSKVYYTSNNKLTKD</sequence>
<feature type="transmembrane region" description="Helical" evidence="4">
    <location>
        <begin position="229"/>
        <end position="250"/>
    </location>
</feature>
<keyword evidence="7" id="KW-1185">Reference proteome</keyword>
<protein>
    <submittedName>
        <fullName evidence="6">Fatty acid desaturase</fullName>
    </submittedName>
</protein>
<accession>A0A2R5FHG4</accession>
<evidence type="ECO:0000313" key="7">
    <source>
        <dbReference type="Proteomes" id="UP000245124"/>
    </source>
</evidence>
<comment type="caution">
    <text evidence="6">The sequence shown here is derived from an EMBL/GenBank/DDBJ whole genome shotgun (WGS) entry which is preliminary data.</text>
</comment>
<evidence type="ECO:0000256" key="4">
    <source>
        <dbReference type="SAM" id="Phobius"/>
    </source>
</evidence>
<dbReference type="AlphaFoldDB" id="A0A2R5FHG4"/>
<comment type="similarity">
    <text evidence="2">Belongs to the fatty acid desaturase type 2 family.</text>
</comment>
<evidence type="ECO:0000256" key="3">
    <source>
        <dbReference type="ARBA" id="ARBA00023004"/>
    </source>
</evidence>
<dbReference type="Proteomes" id="UP000245124">
    <property type="component" value="Unassembled WGS sequence"/>
</dbReference>
<evidence type="ECO:0000256" key="2">
    <source>
        <dbReference type="ARBA" id="ARBA00008749"/>
    </source>
</evidence>
<evidence type="ECO:0000313" key="6">
    <source>
        <dbReference type="EMBL" id="GBG18087.1"/>
    </source>
</evidence>
<dbReference type="OrthoDB" id="9769653at2"/>
<evidence type="ECO:0000259" key="5">
    <source>
        <dbReference type="Pfam" id="PF00487"/>
    </source>
</evidence>
<feature type="transmembrane region" description="Helical" evidence="4">
    <location>
        <begin position="47"/>
        <end position="64"/>
    </location>
</feature>
<feature type="transmembrane region" description="Helical" evidence="4">
    <location>
        <begin position="202"/>
        <end position="223"/>
    </location>
</feature>
<dbReference type="EMBL" id="BDUD01000001">
    <property type="protein sequence ID" value="GBG18087.1"/>
    <property type="molecule type" value="Genomic_DNA"/>
</dbReference>
<reference evidence="6 7" key="1">
    <citation type="submission" date="2017-06" db="EMBL/GenBank/DDBJ databases">
        <title>Genome sequencing of cyanobaciteial culture collection at National Institute for Environmental Studies (NIES).</title>
        <authorList>
            <person name="Hirose Y."/>
            <person name="Shimura Y."/>
            <person name="Fujisawa T."/>
            <person name="Nakamura Y."/>
            <person name="Kawachi M."/>
        </authorList>
    </citation>
    <scope>NUCLEOTIDE SEQUENCE [LARGE SCALE GENOMIC DNA]</scope>
    <source>
        <strain evidence="6 7">NIES-4072</strain>
    </source>
</reference>
<organism evidence="6 7">
    <name type="scientific">Nostoc commune NIES-4072</name>
    <dbReference type="NCBI Taxonomy" id="2005467"/>
    <lineage>
        <taxon>Bacteria</taxon>
        <taxon>Bacillati</taxon>
        <taxon>Cyanobacteriota</taxon>
        <taxon>Cyanophyceae</taxon>
        <taxon>Nostocales</taxon>
        <taxon>Nostocaceae</taxon>
        <taxon>Nostoc</taxon>
    </lineage>
</organism>
<keyword evidence="4" id="KW-0472">Membrane</keyword>
<keyword evidence="4" id="KW-1133">Transmembrane helix</keyword>
<evidence type="ECO:0000256" key="1">
    <source>
        <dbReference type="ARBA" id="ARBA00001954"/>
    </source>
</evidence>
<dbReference type="GO" id="GO:0006629">
    <property type="term" value="P:lipid metabolic process"/>
    <property type="evidence" value="ECO:0007669"/>
    <property type="project" value="InterPro"/>
</dbReference>
<comment type="cofactor">
    <cofactor evidence="1">
        <name>Fe(2+)</name>
        <dbReference type="ChEBI" id="CHEBI:29033"/>
    </cofactor>
</comment>
<dbReference type="GO" id="GO:0016491">
    <property type="term" value="F:oxidoreductase activity"/>
    <property type="evidence" value="ECO:0007669"/>
    <property type="project" value="InterPro"/>
</dbReference>